<dbReference type="InterPro" id="IPR041677">
    <property type="entry name" value="DNA2/NAM7_AAA_11"/>
</dbReference>
<dbReference type="InterPro" id="IPR027417">
    <property type="entry name" value="P-loop_NTPase"/>
</dbReference>
<comment type="similarity">
    <text evidence="1">Belongs to the DNA2/NAM7 helicase family.</text>
</comment>
<keyword evidence="5" id="KW-0067">ATP-binding</keyword>
<keyword evidence="3" id="KW-0378">Hydrolase</keyword>
<evidence type="ECO:0000256" key="1">
    <source>
        <dbReference type="ARBA" id="ARBA00007913"/>
    </source>
</evidence>
<dbReference type="Pfam" id="PF13086">
    <property type="entry name" value="AAA_11"/>
    <property type="match status" value="1"/>
</dbReference>
<evidence type="ECO:0000256" key="3">
    <source>
        <dbReference type="ARBA" id="ARBA00022801"/>
    </source>
</evidence>
<sequence>MDNEKWLKYWRKCLIDSLKNDIKITEQKHFEIKNFDINNSSIYDIERINELINYEEYLLNTRNGVLKDDIDNWIKLDNILVLIAPFKLIQIEQYRANNRNKFPFWYYANVNRQGVLWVPEEIAPFYQRKYLEPQADESTEFIFSSVDKINQQNNVKREDLDTYQRYIDYIKTNFKKVADYNISDYRCYNHKKLNDAVVILSDIQIGAAQSIVDLYDKILKNKEQPELLKAFINIENNRAIKPLQVEEFTSANHLHIGQMGYEFPISISQRKSLYTLLNSDDNVFAINGPPGTGKTTLLQSIVANKIVETAIEGGNPAVILACSTNNQAVTNIIESFSKSNTKDGPLRGRWLPDVDGYATYLPASGKNEDQLRGINYKKLVGGGLFGDIENEEFVGRALDFYLVKSETYFGENLNIPDTLLKLQSEIKEIKYTLIHSKEKWENYLKGESLFKSLKVDEEQKFFSDNFLSADQLRDLARSLQKSEHAILSYFNSESIFRKLFCILGIKSSLRSRQNELNIILRDSILENRIKDYSKNSLLEQCNATIKTVRKITKLTTDWESFKERNDLTGNPPRNKEEYWDLEMLKIRNKVAPNCFYDELDVSIRHKAFQLAIHYWEGRYLQRLESDLRDPNFTKKGKSTVISRWQRHAMLTPCFVSTFYMAPKFFSYYKFLQKDNNGKAVFDNPALFNFVDLLLVDESGQVTPEVGTAIFSLAKKAVVVGDVKQIEPVWNISNKIDVGNLKNSQLIVDYDDEIYETLFDPKGYLASTGSIMKMAQNASSFKEPELEEKGVILQEHRRCYNEIINYCNELAYNGLLIPLKGRSGNDLLFPPMYCIHVESNSVTNNTSRQNYQEAEELVKWLLLNRNRIEGKYEMKVEEAVGVITPFTGQKNVLRSLLKQNGINTSIMKLGTVHALQGAERPIILFSMVYGDGDSGTMFFDRDNKPNMLNVAVSRAKDNFIVFANTKILDKSSKSPSGILANHLKYEDNSLS</sequence>
<name>A0A4V3ERV7_9FLAO</name>
<protein>
    <submittedName>
        <fullName evidence="8">AAA domain-containing protein</fullName>
    </submittedName>
</protein>
<dbReference type="GO" id="GO:0005524">
    <property type="term" value="F:ATP binding"/>
    <property type="evidence" value="ECO:0007669"/>
    <property type="project" value="UniProtKB-KW"/>
</dbReference>
<dbReference type="InterPro" id="IPR047187">
    <property type="entry name" value="SF1_C_Upf1"/>
</dbReference>
<dbReference type="RefSeq" id="WP_133686376.1">
    <property type="nucleotide sequence ID" value="NZ_SOAY01000010.1"/>
</dbReference>
<dbReference type="AlphaFoldDB" id="A0A4V3ERV7"/>
<evidence type="ECO:0000256" key="5">
    <source>
        <dbReference type="ARBA" id="ARBA00022840"/>
    </source>
</evidence>
<evidence type="ECO:0000259" key="7">
    <source>
        <dbReference type="Pfam" id="PF13087"/>
    </source>
</evidence>
<dbReference type="GO" id="GO:0016787">
    <property type="term" value="F:hydrolase activity"/>
    <property type="evidence" value="ECO:0007669"/>
    <property type="project" value="UniProtKB-KW"/>
</dbReference>
<dbReference type="Pfam" id="PF13087">
    <property type="entry name" value="AAA_12"/>
    <property type="match status" value="1"/>
</dbReference>
<reference evidence="8 9" key="1">
    <citation type="submission" date="2019-03" db="EMBL/GenBank/DDBJ databases">
        <title>Genomic Encyclopedia of Archaeal and Bacterial Type Strains, Phase II (KMG-II): from individual species to whole genera.</title>
        <authorList>
            <person name="Goeker M."/>
        </authorList>
    </citation>
    <scope>NUCLEOTIDE SEQUENCE [LARGE SCALE GENOMIC DNA]</scope>
    <source>
        <strain evidence="8 9">DSM 25233</strain>
    </source>
</reference>
<evidence type="ECO:0000313" key="9">
    <source>
        <dbReference type="Proteomes" id="UP000294749"/>
    </source>
</evidence>
<feature type="domain" description="DNA2/NAM7 helicase helicase" evidence="6">
    <location>
        <begin position="267"/>
        <end position="340"/>
    </location>
</feature>
<dbReference type="InterPro" id="IPR041679">
    <property type="entry name" value="DNA2/NAM7-like_C"/>
</dbReference>
<accession>A0A4V3ERV7</accession>
<evidence type="ECO:0000256" key="2">
    <source>
        <dbReference type="ARBA" id="ARBA00022741"/>
    </source>
</evidence>
<keyword evidence="2" id="KW-0547">Nucleotide-binding</keyword>
<dbReference type="GO" id="GO:0043139">
    <property type="term" value="F:5'-3' DNA helicase activity"/>
    <property type="evidence" value="ECO:0007669"/>
    <property type="project" value="TreeGrafter"/>
</dbReference>
<dbReference type="Gene3D" id="3.40.50.300">
    <property type="entry name" value="P-loop containing nucleotide triphosphate hydrolases"/>
    <property type="match status" value="2"/>
</dbReference>
<gene>
    <name evidence="8" type="ORF">CLV90_1008</name>
</gene>
<dbReference type="OrthoDB" id="9757917at2"/>
<keyword evidence="4" id="KW-0347">Helicase</keyword>
<dbReference type="SUPFAM" id="SSF52540">
    <property type="entry name" value="P-loop containing nucleoside triphosphate hydrolases"/>
    <property type="match status" value="2"/>
</dbReference>
<dbReference type="InterPro" id="IPR050534">
    <property type="entry name" value="Coronavir_polyprotein_1ab"/>
</dbReference>
<evidence type="ECO:0000259" key="6">
    <source>
        <dbReference type="Pfam" id="PF13086"/>
    </source>
</evidence>
<evidence type="ECO:0000256" key="4">
    <source>
        <dbReference type="ARBA" id="ARBA00022806"/>
    </source>
</evidence>
<dbReference type="CDD" id="cd18808">
    <property type="entry name" value="SF1_C_Upf1"/>
    <property type="match status" value="1"/>
</dbReference>
<organism evidence="8 9">
    <name type="scientific">Maribacter spongiicola</name>
    <dbReference type="NCBI Taxonomy" id="1206753"/>
    <lineage>
        <taxon>Bacteria</taxon>
        <taxon>Pseudomonadati</taxon>
        <taxon>Bacteroidota</taxon>
        <taxon>Flavobacteriia</taxon>
        <taxon>Flavobacteriales</taxon>
        <taxon>Flavobacteriaceae</taxon>
        <taxon>Maribacter</taxon>
    </lineage>
</organism>
<proteinExistence type="inferred from homology"/>
<dbReference type="Proteomes" id="UP000294749">
    <property type="component" value="Unassembled WGS sequence"/>
</dbReference>
<keyword evidence="9" id="KW-1185">Reference proteome</keyword>
<dbReference type="PANTHER" id="PTHR43788">
    <property type="entry name" value="DNA2/NAM7 HELICASE FAMILY MEMBER"/>
    <property type="match status" value="1"/>
</dbReference>
<evidence type="ECO:0000313" key="8">
    <source>
        <dbReference type="EMBL" id="TDT46943.1"/>
    </source>
</evidence>
<feature type="domain" description="DNA2/NAM7 helicase-like C-terminal" evidence="7">
    <location>
        <begin position="786"/>
        <end position="964"/>
    </location>
</feature>
<comment type="caution">
    <text evidence="8">The sequence shown here is derived from an EMBL/GenBank/DDBJ whole genome shotgun (WGS) entry which is preliminary data.</text>
</comment>
<dbReference type="EMBL" id="SOAY01000010">
    <property type="protein sequence ID" value="TDT46943.1"/>
    <property type="molecule type" value="Genomic_DNA"/>
</dbReference>
<dbReference type="PANTHER" id="PTHR43788:SF8">
    <property type="entry name" value="DNA-BINDING PROTEIN SMUBP-2"/>
    <property type="match status" value="1"/>
</dbReference>